<sequence>MVARGSGAVISFAIGVLQCVSVRGSGTARCRSSLGGLEVLGGSRLPGDLANISVKESSPSESDSSDAVSLSLSPNRDGDFTRFALASDEEEEEVITTTSVVAAGFWAFGILCSTPLAAEELEHAGCWNLSIGKQYRSSSTSVTGW</sequence>
<evidence type="ECO:0000313" key="2">
    <source>
        <dbReference type="EMBL" id="MBW60901.1"/>
    </source>
</evidence>
<evidence type="ECO:0000256" key="1">
    <source>
        <dbReference type="SAM" id="MobiDB-lite"/>
    </source>
</evidence>
<dbReference type="AlphaFoldDB" id="A0A2M4C6Z9"/>
<proteinExistence type="predicted"/>
<feature type="compositionally biased region" description="Low complexity" evidence="1">
    <location>
        <begin position="53"/>
        <end position="74"/>
    </location>
</feature>
<accession>A0A2M4C6Z9</accession>
<name>A0A2M4C6Z9_9DIPT</name>
<organism evidence="2">
    <name type="scientific">Anopheles marajoara</name>
    <dbReference type="NCBI Taxonomy" id="58244"/>
    <lineage>
        <taxon>Eukaryota</taxon>
        <taxon>Metazoa</taxon>
        <taxon>Ecdysozoa</taxon>
        <taxon>Arthropoda</taxon>
        <taxon>Hexapoda</taxon>
        <taxon>Insecta</taxon>
        <taxon>Pterygota</taxon>
        <taxon>Neoptera</taxon>
        <taxon>Endopterygota</taxon>
        <taxon>Diptera</taxon>
        <taxon>Nematocera</taxon>
        <taxon>Culicoidea</taxon>
        <taxon>Culicidae</taxon>
        <taxon>Anophelinae</taxon>
        <taxon>Anopheles</taxon>
    </lineage>
</organism>
<dbReference type="EMBL" id="GGFJ01011760">
    <property type="protein sequence ID" value="MBW60901.1"/>
    <property type="molecule type" value="Transcribed_RNA"/>
</dbReference>
<reference evidence="2" key="1">
    <citation type="submission" date="2018-01" db="EMBL/GenBank/DDBJ databases">
        <title>An insight into the sialome of Amazonian anophelines.</title>
        <authorList>
            <person name="Ribeiro J.M."/>
            <person name="Scarpassa V."/>
            <person name="Calvo E."/>
        </authorList>
    </citation>
    <scope>NUCLEOTIDE SEQUENCE</scope>
    <source>
        <tissue evidence="2">Salivary glands</tissue>
    </source>
</reference>
<protein>
    <submittedName>
        <fullName evidence="2">Putative secreted protein</fullName>
    </submittedName>
</protein>
<feature type="region of interest" description="Disordered" evidence="1">
    <location>
        <begin position="51"/>
        <end position="76"/>
    </location>
</feature>